<feature type="chain" id="PRO_5013371378" description="PilZ domain-containing protein" evidence="2">
    <location>
        <begin position="22"/>
        <end position="317"/>
    </location>
</feature>
<sequence>MISTAVRLLAFVMLMVPLASRADTNALCGNVIALNALHSEAVGSNVVPGSAQIASILDAILLDLEGRTNRLPLRPIEGQVVELRGHSVHFSTLSARNSGSRVGTNELSQVMTSLSSVSALFGCTEVQEVEQIAEPIGPIDLSTKPFLHSLMEFVTKTNPTGANLFLFVLAIALAALAGRFVMIRLRKDNRKMCRTFVLCDFSGACTISHIVDINRRGIKIEAPKEDVSNEFCSFYFAGIEQPGRIVWRNKYFAGVRFKKRISAADLQKVLDASQQPIETSGLRDKATPCYSDGCHLNCPRHKETALDLDQSEAQPAT</sequence>
<dbReference type="RefSeq" id="WP_093997284.1">
    <property type="nucleotide sequence ID" value="NZ_FXYD01000005.1"/>
</dbReference>
<dbReference type="AlphaFoldDB" id="A0A238KME1"/>
<organism evidence="3 4">
    <name type="scientific">Octadecabacter ascidiaceicola</name>
    <dbReference type="NCBI Taxonomy" id="1655543"/>
    <lineage>
        <taxon>Bacteria</taxon>
        <taxon>Pseudomonadati</taxon>
        <taxon>Pseudomonadota</taxon>
        <taxon>Alphaproteobacteria</taxon>
        <taxon>Rhodobacterales</taxon>
        <taxon>Roseobacteraceae</taxon>
        <taxon>Octadecabacter</taxon>
    </lineage>
</organism>
<evidence type="ECO:0000256" key="2">
    <source>
        <dbReference type="SAM" id="SignalP"/>
    </source>
</evidence>
<keyword evidence="2" id="KW-0732">Signal</keyword>
<name>A0A238KME1_9RHOB</name>
<keyword evidence="1" id="KW-0472">Membrane</keyword>
<reference evidence="4" key="1">
    <citation type="submission" date="2017-05" db="EMBL/GenBank/DDBJ databases">
        <authorList>
            <person name="Rodrigo-Torres L."/>
            <person name="Arahal R. D."/>
            <person name="Lucena T."/>
        </authorList>
    </citation>
    <scope>NUCLEOTIDE SEQUENCE [LARGE SCALE GENOMIC DNA]</scope>
    <source>
        <strain evidence="4">CECT 8868</strain>
    </source>
</reference>
<gene>
    <name evidence="3" type="ORF">OCA8868_02915</name>
</gene>
<dbReference type="EMBL" id="FXYD01000005">
    <property type="protein sequence ID" value="SMX43272.1"/>
    <property type="molecule type" value="Genomic_DNA"/>
</dbReference>
<feature type="transmembrane region" description="Helical" evidence="1">
    <location>
        <begin position="164"/>
        <end position="182"/>
    </location>
</feature>
<keyword evidence="1" id="KW-1133">Transmembrane helix</keyword>
<protein>
    <recommendedName>
        <fullName evidence="5">PilZ domain-containing protein</fullName>
    </recommendedName>
</protein>
<evidence type="ECO:0000256" key="1">
    <source>
        <dbReference type="SAM" id="Phobius"/>
    </source>
</evidence>
<accession>A0A238KME1</accession>
<proteinExistence type="predicted"/>
<keyword evidence="1" id="KW-0812">Transmembrane</keyword>
<keyword evidence="4" id="KW-1185">Reference proteome</keyword>
<dbReference type="OrthoDB" id="7841314at2"/>
<evidence type="ECO:0008006" key="5">
    <source>
        <dbReference type="Google" id="ProtNLM"/>
    </source>
</evidence>
<evidence type="ECO:0000313" key="3">
    <source>
        <dbReference type="EMBL" id="SMX43272.1"/>
    </source>
</evidence>
<feature type="signal peptide" evidence="2">
    <location>
        <begin position="1"/>
        <end position="21"/>
    </location>
</feature>
<evidence type="ECO:0000313" key="4">
    <source>
        <dbReference type="Proteomes" id="UP000203464"/>
    </source>
</evidence>
<dbReference type="Proteomes" id="UP000203464">
    <property type="component" value="Unassembled WGS sequence"/>
</dbReference>